<name>A0A0V0GKB7_SOLCH</name>
<protein>
    <submittedName>
        <fullName evidence="1">Putative ovule protein</fullName>
    </submittedName>
</protein>
<proteinExistence type="predicted"/>
<accession>A0A0V0GKB7</accession>
<dbReference type="EMBL" id="GEDG01037123">
    <property type="protein sequence ID" value="JAP08314.1"/>
    <property type="molecule type" value="Transcribed_RNA"/>
</dbReference>
<reference evidence="1" key="1">
    <citation type="submission" date="2015-12" db="EMBL/GenBank/DDBJ databases">
        <title>Gene expression during late stages of embryo sac development: a critical building block for successful pollen-pistil interactions.</title>
        <authorList>
            <person name="Liu Y."/>
            <person name="Joly V."/>
            <person name="Sabar M."/>
            <person name="Matton D.P."/>
        </authorList>
    </citation>
    <scope>NUCLEOTIDE SEQUENCE</scope>
</reference>
<organism evidence="1">
    <name type="scientific">Solanum chacoense</name>
    <name type="common">Chaco potato</name>
    <dbReference type="NCBI Taxonomy" id="4108"/>
    <lineage>
        <taxon>Eukaryota</taxon>
        <taxon>Viridiplantae</taxon>
        <taxon>Streptophyta</taxon>
        <taxon>Embryophyta</taxon>
        <taxon>Tracheophyta</taxon>
        <taxon>Spermatophyta</taxon>
        <taxon>Magnoliopsida</taxon>
        <taxon>eudicotyledons</taxon>
        <taxon>Gunneridae</taxon>
        <taxon>Pentapetalae</taxon>
        <taxon>asterids</taxon>
        <taxon>lamiids</taxon>
        <taxon>Solanales</taxon>
        <taxon>Solanaceae</taxon>
        <taxon>Solanoideae</taxon>
        <taxon>Solaneae</taxon>
        <taxon>Solanum</taxon>
    </lineage>
</organism>
<sequence length="62" mass="7185">FFLVLCTLLPFSLLILAHYTISTTLWFKKEQNPKPLLLFFSSLNSILNNLTSKNPIFPLQML</sequence>
<evidence type="ECO:0000313" key="1">
    <source>
        <dbReference type="EMBL" id="JAP08314.1"/>
    </source>
</evidence>
<feature type="non-terminal residue" evidence="1">
    <location>
        <position position="1"/>
    </location>
</feature>
<dbReference type="AlphaFoldDB" id="A0A0V0GKB7"/>